<dbReference type="GO" id="GO:0003735">
    <property type="term" value="F:structural constituent of ribosome"/>
    <property type="evidence" value="ECO:0007669"/>
    <property type="project" value="InterPro"/>
</dbReference>
<reference evidence="2 3" key="1">
    <citation type="journal article" date="2021" name="Hortic Res">
        <title>The domestication of Cucurbita argyrosperma as revealed by the genome of its wild relative.</title>
        <authorList>
            <person name="Barrera-Redondo J."/>
            <person name="Sanchez-de la Vega G."/>
            <person name="Aguirre-Liguori J.A."/>
            <person name="Castellanos-Morales G."/>
            <person name="Gutierrez-Guerrero Y.T."/>
            <person name="Aguirre-Dugua X."/>
            <person name="Aguirre-Planter E."/>
            <person name="Tenaillon M.I."/>
            <person name="Lira-Saade R."/>
            <person name="Eguiarte L.E."/>
        </authorList>
    </citation>
    <scope>NUCLEOTIDE SEQUENCE [LARGE SCALE GENOMIC DNA]</scope>
    <source>
        <strain evidence="2">JBR-2021</strain>
    </source>
</reference>
<feature type="region of interest" description="Disordered" evidence="1">
    <location>
        <begin position="57"/>
        <end position="84"/>
    </location>
</feature>
<dbReference type="GO" id="GO:0005840">
    <property type="term" value="C:ribosome"/>
    <property type="evidence" value="ECO:0007669"/>
    <property type="project" value="UniProtKB-KW"/>
</dbReference>
<dbReference type="PANTHER" id="PTHR15680">
    <property type="entry name" value="RIBOSOMAL PROTEIN L19"/>
    <property type="match status" value="1"/>
</dbReference>
<evidence type="ECO:0000313" key="2">
    <source>
        <dbReference type="EMBL" id="KAG6573088.1"/>
    </source>
</evidence>
<sequence>MESRISRENTREMAKLGHIIVQKRLANSRPKAQQQAPDLTDFMNDMFFGSVNKEKKAYNLTGDENEEEDEEEQEDSFDRSNRSRNSLLTEEWLDEARRLVASSPSRPNSPARFVGSPRFAAANGRSSALINDRRDPLSRSARRHRAVDNFSGEILSKVVRHSRNKSESFSVSSAAVEEPINPSSAVQKWISNVLKPSNPTLSDPPPTTRKSRFHTDLPPSRLPIPPPDVLLSPPKTLTNPPPRRTVSSPACSIQSIRPKSNLNGFSRDDSEDLEFGLNGFLKEQRSKIQQISDGQLDVEVKIILSGPSNSTSSMVAAVCYAWLLENKMKQSNAESGRECLVVPVMNMQRGNMWNQRQVAWLFYHLGLDASSILFTDEVDLESLMMAGRTSVLVVGQDVLKMSDGVGSQCTILTDNYCEDAYHLLQTPLLKNLMLAGILLDTKNLDGSAQSSMTRDAEAVQLLSVGSAPNCRNGLYDQLMRVQKERPFLDALQQSYGKPPDDGSNDGAGHVERIMERNRTSISPHDDTINQQKKPNDFGTAKTCRASPKSAKPSLLPIQTPARETPNISRGKNKNFLAKWLQDLLSARDSVALPEYDRSKSTVRMQNFRRINQLVRRQSPDAHFKSIRGYPLNGDASCCCSASMSMEKSFTSLRLFGNPYESLNGSLFRSFSKLGNQYPEAFKDMGSQMEFLPSVKRVSSTCSAFQSPRKHLFQLAEIAAPFSSRGIATTSSIESAPQGSSGIDTDITPRIKFKRLDKTSKHIMQILDKEAVEEVKAKREIPDIKPGYIVQLKVEVPENKRRVSTLKGIVIARRNAGLNTTFRLRRVVAGVGIESLFPLYSPNIKEITVLDKKKVRRAKLYYLRDKMKSLKKH</sequence>
<dbReference type="GO" id="GO:0006412">
    <property type="term" value="P:translation"/>
    <property type="evidence" value="ECO:0007669"/>
    <property type="project" value="InterPro"/>
</dbReference>
<dbReference type="EMBL" id="JAGKQH010000018">
    <property type="protein sequence ID" value="KAG6573088.1"/>
    <property type="molecule type" value="Genomic_DNA"/>
</dbReference>
<keyword evidence="2" id="KW-0687">Ribonucleoprotein</keyword>
<dbReference type="FunFam" id="2.30.30.790:FF:000003">
    <property type="entry name" value="50S ribosomal protein L19, chloroplastic"/>
    <property type="match status" value="1"/>
</dbReference>
<gene>
    <name evidence="2" type="primary">RPL19</name>
    <name evidence="2" type="ORF">SDJN03_26975</name>
</gene>
<feature type="region of interest" description="Disordered" evidence="1">
    <location>
        <begin position="195"/>
        <end position="251"/>
    </location>
</feature>
<keyword evidence="2" id="KW-0689">Ribosomal protein</keyword>
<feature type="region of interest" description="Disordered" evidence="1">
    <location>
        <begin position="517"/>
        <end position="569"/>
    </location>
</feature>
<dbReference type="Proteomes" id="UP000685013">
    <property type="component" value="Chromosome 18"/>
</dbReference>
<organism evidence="2 3">
    <name type="scientific">Cucurbita argyrosperma subsp. sororia</name>
    <dbReference type="NCBI Taxonomy" id="37648"/>
    <lineage>
        <taxon>Eukaryota</taxon>
        <taxon>Viridiplantae</taxon>
        <taxon>Streptophyta</taxon>
        <taxon>Embryophyta</taxon>
        <taxon>Tracheophyta</taxon>
        <taxon>Spermatophyta</taxon>
        <taxon>Magnoliopsida</taxon>
        <taxon>eudicotyledons</taxon>
        <taxon>Gunneridae</taxon>
        <taxon>Pentapetalae</taxon>
        <taxon>rosids</taxon>
        <taxon>fabids</taxon>
        <taxon>Cucurbitales</taxon>
        <taxon>Cucurbitaceae</taxon>
        <taxon>Cucurbiteae</taxon>
        <taxon>Cucurbita</taxon>
    </lineage>
</organism>
<keyword evidence="3" id="KW-1185">Reference proteome</keyword>
<dbReference type="AlphaFoldDB" id="A0AAV6M0F2"/>
<feature type="compositionally biased region" description="Basic and acidic residues" evidence="1">
    <location>
        <begin position="517"/>
        <end position="527"/>
    </location>
</feature>
<comment type="caution">
    <text evidence="2">The sequence shown here is derived from an EMBL/GenBank/DDBJ whole genome shotgun (WGS) entry which is preliminary data.</text>
</comment>
<evidence type="ECO:0000256" key="1">
    <source>
        <dbReference type="SAM" id="MobiDB-lite"/>
    </source>
</evidence>
<proteinExistence type="predicted"/>
<feature type="compositionally biased region" description="Acidic residues" evidence="1">
    <location>
        <begin position="63"/>
        <end position="75"/>
    </location>
</feature>
<evidence type="ECO:0000313" key="3">
    <source>
        <dbReference type="Proteomes" id="UP000685013"/>
    </source>
</evidence>
<dbReference type="PANTHER" id="PTHR15680:SF9">
    <property type="entry name" value="LARGE RIBOSOMAL SUBUNIT PROTEIN BL19M"/>
    <property type="match status" value="1"/>
</dbReference>
<name>A0AAV6M0F2_9ROSI</name>
<dbReference type="Pfam" id="PF01245">
    <property type="entry name" value="Ribosomal_L19"/>
    <property type="match status" value="1"/>
</dbReference>
<feature type="compositionally biased region" description="Low complexity" evidence="1">
    <location>
        <begin position="101"/>
        <end position="112"/>
    </location>
</feature>
<feature type="non-terminal residue" evidence="2">
    <location>
        <position position="1"/>
    </location>
</feature>
<accession>A0AAV6M0F2</accession>
<feature type="region of interest" description="Disordered" evidence="1">
    <location>
        <begin position="99"/>
        <end position="119"/>
    </location>
</feature>
<dbReference type="InterPro" id="IPR001857">
    <property type="entry name" value="Ribosomal_bL19"/>
</dbReference>
<dbReference type="NCBIfam" id="TIGR01024">
    <property type="entry name" value="rplS_bact"/>
    <property type="match status" value="1"/>
</dbReference>
<protein>
    <submittedName>
        <fullName evidence="2">50S ribosomal protein L19, chloroplastic</fullName>
    </submittedName>
</protein>